<evidence type="ECO:0000256" key="5">
    <source>
        <dbReference type="ARBA" id="ARBA00020655"/>
    </source>
</evidence>
<dbReference type="OrthoDB" id="5591789at2759"/>
<organism evidence="11 12">
    <name type="scientific">Nadsonia fulvescens var. elongata DSM 6958</name>
    <dbReference type="NCBI Taxonomy" id="857566"/>
    <lineage>
        <taxon>Eukaryota</taxon>
        <taxon>Fungi</taxon>
        <taxon>Dikarya</taxon>
        <taxon>Ascomycota</taxon>
        <taxon>Saccharomycotina</taxon>
        <taxon>Dipodascomycetes</taxon>
        <taxon>Dipodascales</taxon>
        <taxon>Dipodascales incertae sedis</taxon>
        <taxon>Nadsonia</taxon>
    </lineage>
</organism>
<dbReference type="GO" id="GO:0016192">
    <property type="term" value="P:vesicle-mediated transport"/>
    <property type="evidence" value="ECO:0007669"/>
    <property type="project" value="TreeGrafter"/>
</dbReference>
<evidence type="ECO:0000256" key="4">
    <source>
        <dbReference type="ARBA" id="ARBA00013563"/>
    </source>
</evidence>
<evidence type="ECO:0000256" key="7">
    <source>
        <dbReference type="ARBA" id="ARBA00022989"/>
    </source>
</evidence>
<keyword evidence="9 10" id="KW-0472">Membrane</keyword>
<dbReference type="PANTHER" id="PTHR13314">
    <property type="entry name" value="CALCIUM CHANNEL FLOWER HOMOLOG"/>
    <property type="match status" value="1"/>
</dbReference>
<dbReference type="STRING" id="857566.A0A1E3PG76"/>
<comment type="similarity">
    <text evidence="3">Belongs to the TVP18 family.</text>
</comment>
<evidence type="ECO:0000256" key="2">
    <source>
        <dbReference type="ARBA" id="ARBA00004653"/>
    </source>
</evidence>
<dbReference type="Proteomes" id="UP000095009">
    <property type="component" value="Unassembled WGS sequence"/>
</dbReference>
<evidence type="ECO:0000256" key="10">
    <source>
        <dbReference type="SAM" id="Phobius"/>
    </source>
</evidence>
<dbReference type="GO" id="GO:0000139">
    <property type="term" value="C:Golgi membrane"/>
    <property type="evidence" value="ECO:0007669"/>
    <property type="project" value="UniProtKB-SubCell"/>
</dbReference>
<evidence type="ECO:0000256" key="1">
    <source>
        <dbReference type="ARBA" id="ARBA00003246"/>
    </source>
</evidence>
<keyword evidence="8" id="KW-0333">Golgi apparatus</keyword>
<reference evidence="11 12" key="1">
    <citation type="journal article" date="2016" name="Proc. Natl. Acad. Sci. U.S.A.">
        <title>Comparative genomics of biotechnologically important yeasts.</title>
        <authorList>
            <person name="Riley R."/>
            <person name="Haridas S."/>
            <person name="Wolfe K.H."/>
            <person name="Lopes M.R."/>
            <person name="Hittinger C.T."/>
            <person name="Goeker M."/>
            <person name="Salamov A.A."/>
            <person name="Wisecaver J.H."/>
            <person name="Long T.M."/>
            <person name="Calvey C.H."/>
            <person name="Aerts A.L."/>
            <person name="Barry K.W."/>
            <person name="Choi C."/>
            <person name="Clum A."/>
            <person name="Coughlan A.Y."/>
            <person name="Deshpande S."/>
            <person name="Douglass A.P."/>
            <person name="Hanson S.J."/>
            <person name="Klenk H.-P."/>
            <person name="LaButti K.M."/>
            <person name="Lapidus A."/>
            <person name="Lindquist E.A."/>
            <person name="Lipzen A.M."/>
            <person name="Meier-Kolthoff J.P."/>
            <person name="Ohm R.A."/>
            <person name="Otillar R.P."/>
            <person name="Pangilinan J.L."/>
            <person name="Peng Y."/>
            <person name="Rokas A."/>
            <person name="Rosa C.A."/>
            <person name="Scheuner C."/>
            <person name="Sibirny A.A."/>
            <person name="Slot J.C."/>
            <person name="Stielow J.B."/>
            <person name="Sun H."/>
            <person name="Kurtzman C.P."/>
            <person name="Blackwell M."/>
            <person name="Grigoriev I.V."/>
            <person name="Jeffries T.W."/>
        </authorList>
    </citation>
    <scope>NUCLEOTIDE SEQUENCE [LARGE SCALE GENOMIC DNA]</scope>
    <source>
        <strain evidence="11 12">DSM 6958</strain>
    </source>
</reference>
<evidence type="ECO:0000256" key="9">
    <source>
        <dbReference type="ARBA" id="ARBA00023136"/>
    </source>
</evidence>
<feature type="transmembrane region" description="Helical" evidence="10">
    <location>
        <begin position="42"/>
        <end position="66"/>
    </location>
</feature>
<proteinExistence type="inferred from homology"/>
<dbReference type="SMART" id="SM01077">
    <property type="entry name" value="Cg6151-P"/>
    <property type="match status" value="1"/>
</dbReference>
<accession>A0A1E3PG76</accession>
<gene>
    <name evidence="11" type="ORF">NADFUDRAFT_52865</name>
</gene>
<dbReference type="AlphaFoldDB" id="A0A1E3PG76"/>
<keyword evidence="7 10" id="KW-1133">Transmembrane helix</keyword>
<dbReference type="EMBL" id="KV454413">
    <property type="protein sequence ID" value="ODQ63877.1"/>
    <property type="molecule type" value="Genomic_DNA"/>
</dbReference>
<dbReference type="InterPro" id="IPR019365">
    <property type="entry name" value="TVP18/Ca-channel_flower"/>
</dbReference>
<dbReference type="Pfam" id="PF10233">
    <property type="entry name" value="Cg6151-P"/>
    <property type="match status" value="1"/>
</dbReference>
<evidence type="ECO:0000313" key="12">
    <source>
        <dbReference type="Proteomes" id="UP000095009"/>
    </source>
</evidence>
<dbReference type="PANTHER" id="PTHR13314:SF2">
    <property type="entry name" value="CALCIUM CHANNEL FLOWER HOMOLOG"/>
    <property type="match status" value="1"/>
</dbReference>
<comment type="subcellular location">
    <subcellularLocation>
        <location evidence="2">Golgi apparatus membrane</location>
        <topology evidence="2">Multi-pass membrane protein</topology>
    </subcellularLocation>
</comment>
<feature type="transmembrane region" description="Helical" evidence="10">
    <location>
        <begin position="87"/>
        <end position="114"/>
    </location>
</feature>
<evidence type="ECO:0000256" key="3">
    <source>
        <dbReference type="ARBA" id="ARBA00005738"/>
    </source>
</evidence>
<evidence type="ECO:0000313" key="11">
    <source>
        <dbReference type="EMBL" id="ODQ63877.1"/>
    </source>
</evidence>
<sequence length="152" mass="16997">MAFTDEFKSYNFSIYGQWLGVLSIFLCIALGIANIFHASLVIIFSIICIVEGLVIFFVEIPFFLKICPLTDRFTFFIKTFNNNLPRAGFYLAMALIQYFSCFVQVTSLLVPAIFLTFASISYACAAIKHQEFTASSTLGGTGIARQMFTSQV</sequence>
<comment type="function">
    <text evidence="1">Golgi membrane protein involved in vesicular trafficking.</text>
</comment>
<protein>
    <recommendedName>
        <fullName evidence="4">Golgi apparatus membrane protein TVP18</fullName>
    </recommendedName>
    <alternativeName>
        <fullName evidence="5">Golgi apparatus membrane protein tvp18</fullName>
    </alternativeName>
</protein>
<name>A0A1E3PG76_9ASCO</name>
<evidence type="ECO:0000256" key="8">
    <source>
        <dbReference type="ARBA" id="ARBA00023034"/>
    </source>
</evidence>
<keyword evidence="6 10" id="KW-0812">Transmembrane</keyword>
<evidence type="ECO:0000256" key="6">
    <source>
        <dbReference type="ARBA" id="ARBA00022692"/>
    </source>
</evidence>
<feature type="transmembrane region" description="Helical" evidence="10">
    <location>
        <begin position="12"/>
        <end position="36"/>
    </location>
</feature>
<keyword evidence="12" id="KW-1185">Reference proteome</keyword>